<accession>A0A023X722</accession>
<dbReference type="AlphaFoldDB" id="A0A023X722"/>
<dbReference type="Pfam" id="PF13280">
    <property type="entry name" value="WYL"/>
    <property type="match status" value="1"/>
</dbReference>
<feature type="domain" description="WCX" evidence="2">
    <location>
        <begin position="240"/>
        <end position="314"/>
    </location>
</feature>
<keyword evidence="5" id="KW-1185">Reference proteome</keyword>
<dbReference type="PROSITE" id="PS52050">
    <property type="entry name" value="WYL"/>
    <property type="match status" value="1"/>
</dbReference>
<dbReference type="STRING" id="42256.RradSPS_2547"/>
<dbReference type="EMBL" id="JAWXXX010000001">
    <property type="protein sequence ID" value="MDX5892469.1"/>
    <property type="molecule type" value="Genomic_DNA"/>
</dbReference>
<evidence type="ECO:0000259" key="2">
    <source>
        <dbReference type="Pfam" id="PF25583"/>
    </source>
</evidence>
<feature type="domain" description="WYL" evidence="1">
    <location>
        <begin position="146"/>
        <end position="211"/>
    </location>
</feature>
<sequence>MSGVRPEPLALEVAVAHYVASMPEGESVALSEVAQAFGCEVRELQAALVSVMDVEDRDMVTISGVTVRDGRIEKYTRGGYERDFRRPVRISPVQARAALLALDLVSGATDPGVLGNLRNKILGSVGADVSLVEIGETTEEDASIASAIEHARRERLVAEIRYPSSVSGEVEVRSIEPLLMSRIEGIWYVNAFCRRADAGRTFRLERILSVRLTDEPFEPRGDVELKTDYRDLDPRGFAARRAVVRFSPAVARWMEERPELDLLAEGPDGSADYALHYTDPAWAARRVMQYLGEAVVLEPPELREEVRRTARTLLASYGEAGP</sequence>
<dbReference type="EMBL" id="CP007514">
    <property type="protein sequence ID" value="AHY47830.1"/>
    <property type="molecule type" value="Genomic_DNA"/>
</dbReference>
<dbReference type="PANTHER" id="PTHR34580:SF1">
    <property type="entry name" value="PROTEIN PAFC"/>
    <property type="match status" value="1"/>
</dbReference>
<dbReference type="PIRSF" id="PIRSF016838">
    <property type="entry name" value="PafC"/>
    <property type="match status" value="1"/>
</dbReference>
<protein>
    <submittedName>
        <fullName evidence="3">Putative transcriptional regulator</fullName>
    </submittedName>
    <submittedName>
        <fullName evidence="4">WYL domain-containing protein</fullName>
    </submittedName>
</protein>
<dbReference type="Pfam" id="PF25583">
    <property type="entry name" value="WCX"/>
    <property type="match status" value="1"/>
</dbReference>
<proteinExistence type="predicted"/>
<evidence type="ECO:0000313" key="3">
    <source>
        <dbReference type="EMBL" id="AHY47830.1"/>
    </source>
</evidence>
<evidence type="ECO:0000259" key="1">
    <source>
        <dbReference type="Pfam" id="PF13280"/>
    </source>
</evidence>
<dbReference type="PANTHER" id="PTHR34580">
    <property type="match status" value="1"/>
</dbReference>
<dbReference type="KEGG" id="rrd:RradSPS_2547"/>
<dbReference type="InterPro" id="IPR026881">
    <property type="entry name" value="WYL_dom"/>
</dbReference>
<dbReference type="eggNOG" id="COG2378">
    <property type="taxonomic scope" value="Bacteria"/>
</dbReference>
<reference evidence="3 5" key="1">
    <citation type="submission" date="2014-03" db="EMBL/GenBank/DDBJ databases">
        <title>Complete genome sequence of the Radio-Resistant Rubrobacter radiotolerans RSPS-4.</title>
        <authorList>
            <person name="Egas C.C."/>
            <person name="Barroso C.C."/>
            <person name="Froufe H.J.C."/>
            <person name="Pacheco J.J."/>
            <person name="Albuquerque L.L."/>
            <person name="da Costa M.M.S."/>
        </authorList>
    </citation>
    <scope>NUCLEOTIDE SEQUENCE [LARGE SCALE GENOMIC DNA]</scope>
    <source>
        <strain evidence="3 5">RSPS-4</strain>
    </source>
</reference>
<evidence type="ECO:0000313" key="5">
    <source>
        <dbReference type="Proteomes" id="UP000025229"/>
    </source>
</evidence>
<gene>
    <name evidence="3" type="ORF">RradSPS_2547</name>
    <name evidence="4" type="ORF">SIL72_00365</name>
</gene>
<dbReference type="Proteomes" id="UP001281130">
    <property type="component" value="Unassembled WGS sequence"/>
</dbReference>
<dbReference type="InterPro" id="IPR051534">
    <property type="entry name" value="CBASS_pafABC_assoc_protein"/>
</dbReference>
<dbReference type="OrthoDB" id="5174471at2"/>
<organism evidence="3 5">
    <name type="scientific">Rubrobacter radiotolerans</name>
    <name type="common">Arthrobacter radiotolerans</name>
    <dbReference type="NCBI Taxonomy" id="42256"/>
    <lineage>
        <taxon>Bacteria</taxon>
        <taxon>Bacillati</taxon>
        <taxon>Actinomycetota</taxon>
        <taxon>Rubrobacteria</taxon>
        <taxon>Rubrobacterales</taxon>
        <taxon>Rubrobacteraceae</taxon>
        <taxon>Rubrobacter</taxon>
    </lineage>
</organism>
<dbReference type="Proteomes" id="UP000025229">
    <property type="component" value="Chromosome"/>
</dbReference>
<reference evidence="4" key="2">
    <citation type="submission" date="2023-11" db="EMBL/GenBank/DDBJ databases">
        <title>MicrobeMod: A computational toolkit for identifying prokaryotic methylation and restriction-modification with nanopore sequencing.</title>
        <authorList>
            <person name="Crits-Christoph A."/>
            <person name="Kang S.C."/>
            <person name="Lee H."/>
            <person name="Ostrov N."/>
        </authorList>
    </citation>
    <scope>NUCLEOTIDE SEQUENCE</scope>
    <source>
        <strain evidence="4">ATCC 51242</strain>
    </source>
</reference>
<dbReference type="RefSeq" id="WP_038683124.1">
    <property type="nucleotide sequence ID" value="NZ_CP007514.1"/>
</dbReference>
<evidence type="ECO:0000313" key="4">
    <source>
        <dbReference type="EMBL" id="MDX5892469.1"/>
    </source>
</evidence>
<dbReference type="HOGENOM" id="CLU_863004_0_0_11"/>
<name>A0A023X722_RUBRA</name>
<dbReference type="InterPro" id="IPR028349">
    <property type="entry name" value="PafC-like"/>
</dbReference>
<dbReference type="InterPro" id="IPR057727">
    <property type="entry name" value="WCX_dom"/>
</dbReference>